<feature type="compositionally biased region" description="Basic and acidic residues" evidence="8">
    <location>
        <begin position="736"/>
        <end position="746"/>
    </location>
</feature>
<evidence type="ECO:0000256" key="7">
    <source>
        <dbReference type="RuleBase" id="RU361124"/>
    </source>
</evidence>
<feature type="region of interest" description="Disordered" evidence="8">
    <location>
        <begin position="724"/>
        <end position="754"/>
    </location>
</feature>
<feature type="domain" description="Enhancer of polycomb C-terminal" evidence="9">
    <location>
        <begin position="587"/>
        <end position="761"/>
    </location>
</feature>
<dbReference type="Ensembl" id="ENSPMET00000035117.1">
    <property type="protein sequence ID" value="ENSPMEP00000020578.1"/>
    <property type="gene ID" value="ENSPMEG00000023820.1"/>
</dbReference>
<protein>
    <recommendedName>
        <fullName evidence="7">Enhancer of polycomb homolog</fullName>
    </recommendedName>
</protein>
<keyword evidence="5 7" id="KW-0804">Transcription</keyword>
<keyword evidence="12" id="KW-1185">Reference proteome</keyword>
<evidence type="ECO:0000256" key="4">
    <source>
        <dbReference type="ARBA" id="ARBA00023015"/>
    </source>
</evidence>
<dbReference type="Pfam" id="PF10513">
    <property type="entry name" value="EPL1"/>
    <property type="match status" value="1"/>
</dbReference>
<dbReference type="GO" id="GO:0035267">
    <property type="term" value="C:NuA4 histone acetyltransferase complex"/>
    <property type="evidence" value="ECO:0007669"/>
    <property type="project" value="InterPro"/>
</dbReference>
<dbReference type="GO" id="GO:0005634">
    <property type="term" value="C:nucleus"/>
    <property type="evidence" value="ECO:0007669"/>
    <property type="project" value="UniProtKB-SubCell"/>
</dbReference>
<feature type="domain" description="Enhancer of polycomb-like N-terminal" evidence="10">
    <location>
        <begin position="7"/>
        <end position="148"/>
    </location>
</feature>
<organism evidence="11 12">
    <name type="scientific">Poecilia mexicana</name>
    <dbReference type="NCBI Taxonomy" id="48701"/>
    <lineage>
        <taxon>Eukaryota</taxon>
        <taxon>Metazoa</taxon>
        <taxon>Chordata</taxon>
        <taxon>Craniata</taxon>
        <taxon>Vertebrata</taxon>
        <taxon>Euteleostomi</taxon>
        <taxon>Actinopterygii</taxon>
        <taxon>Neopterygii</taxon>
        <taxon>Teleostei</taxon>
        <taxon>Neoteleostei</taxon>
        <taxon>Acanthomorphata</taxon>
        <taxon>Ovalentaria</taxon>
        <taxon>Atherinomorphae</taxon>
        <taxon>Cyprinodontiformes</taxon>
        <taxon>Poeciliidae</taxon>
        <taxon>Poeciliinae</taxon>
        <taxon>Poecilia</taxon>
    </lineage>
</organism>
<dbReference type="Pfam" id="PF06752">
    <property type="entry name" value="E_Pc_C"/>
    <property type="match status" value="1"/>
</dbReference>
<dbReference type="PANTHER" id="PTHR14898">
    <property type="entry name" value="ENHANCER OF POLYCOMB"/>
    <property type="match status" value="1"/>
</dbReference>
<dbReference type="Proteomes" id="UP000261480">
    <property type="component" value="Unplaced"/>
</dbReference>
<proteinExistence type="inferred from homology"/>
<dbReference type="InterPro" id="IPR024943">
    <property type="entry name" value="Enhancer_polycomb"/>
</dbReference>
<comment type="subcellular location">
    <subcellularLocation>
        <location evidence="1 7">Nucleus</location>
    </subcellularLocation>
</comment>
<evidence type="ECO:0000256" key="1">
    <source>
        <dbReference type="ARBA" id="ARBA00004123"/>
    </source>
</evidence>
<dbReference type="AlphaFoldDB" id="A0A3B3Y0A4"/>
<keyword evidence="6 7" id="KW-0539">Nucleus</keyword>
<keyword evidence="4 7" id="KW-0805">Transcription regulation</keyword>
<evidence type="ECO:0000256" key="6">
    <source>
        <dbReference type="ARBA" id="ARBA00023242"/>
    </source>
</evidence>
<sequence>MSKLSFRARALDACKPLPVFRCEDLPDLHEYASINRAVPQMPTGMEKEEESEHHLQRAISAQQVYGEKRDSMVIPVPEAERNIPHYELLYPGDFKMPKQLIHIQPFSLDTELPDYDLDTEDETFVNKLKKKMEITPLQFEEMIDRLEKGSGQQLVSLQEAKLLLKEDDDLIKEVFDYWSRKRKTCKSGSLIPTVKQEKRDGSSTSDPYVAFRRRTEKMQTRKNRKNDEASYEKMLKLRRDLSRAVTILEMIKKREKVKRELLHLTLEVVEKRNVMPDFGSEVMAEAQQRALVKPVYTIPIIPLSNSNQYRHQDHHMDMKDYKKVIQKCDFYDLHLIRTKRKYEKKPKMAPMLAPQHSGPSVFNPKDLNQYDFPSSDEEPFSQIHSGSSEAEEENDPDGCYAFRRKAGCQYYACRPDKTGSWPWVSPSEGGLGEPRYRYCLTSLNTPWCCIGLARRRVGRGGRVLMDRAHTDLGVLQSADSDPEPEPLASPLRSSNTSTSETNTSDPAGGPAGPRPSSATPVDLSRILLNIKACRWRHFRPRTLSQHPAGGADISRSGFRDFGRTVSGLTRTLSGERRNFFSVCCWFQTLVSKTLDQASAQFAASALITTDQLLGFKSKEELVLATGVNGVLTGSGVYKNLHLSSSASTLHTTNHTHTAATAAALGLLGCGAAGAAPTTTQVLIGNNICLSVQSAASLAGRHIPRTLGNVPASALKLSTSTNLQMPKVSGASSMDMSSRDNHDEDKPALNSIADNTVAMEVT</sequence>
<evidence type="ECO:0000256" key="8">
    <source>
        <dbReference type="SAM" id="MobiDB-lite"/>
    </source>
</evidence>
<feature type="region of interest" description="Disordered" evidence="8">
    <location>
        <begin position="475"/>
        <end position="520"/>
    </location>
</feature>
<name>A0A3B3Y0A4_9TELE</name>
<accession>A0A3B3Y0A4</accession>
<evidence type="ECO:0000256" key="3">
    <source>
        <dbReference type="ARBA" id="ARBA00022853"/>
    </source>
</evidence>
<reference evidence="11" key="1">
    <citation type="submission" date="2025-08" db="UniProtKB">
        <authorList>
            <consortium name="Ensembl"/>
        </authorList>
    </citation>
    <scope>IDENTIFICATION</scope>
</reference>
<feature type="compositionally biased region" description="Low complexity" evidence="8">
    <location>
        <begin position="493"/>
        <end position="520"/>
    </location>
</feature>
<evidence type="ECO:0000313" key="11">
    <source>
        <dbReference type="Ensembl" id="ENSPMEP00000020578.1"/>
    </source>
</evidence>
<evidence type="ECO:0000256" key="2">
    <source>
        <dbReference type="ARBA" id="ARBA00008035"/>
    </source>
</evidence>
<dbReference type="GO" id="GO:0006325">
    <property type="term" value="P:chromatin organization"/>
    <property type="evidence" value="ECO:0007669"/>
    <property type="project" value="UniProtKB-KW"/>
</dbReference>
<reference evidence="11" key="2">
    <citation type="submission" date="2025-09" db="UniProtKB">
        <authorList>
            <consortium name="Ensembl"/>
        </authorList>
    </citation>
    <scope>IDENTIFICATION</scope>
</reference>
<dbReference type="InterPro" id="IPR009607">
    <property type="entry name" value="Enhancer_polycomb_C"/>
</dbReference>
<comment type="similarity">
    <text evidence="2 7">Belongs to the enhancer of polycomb family.</text>
</comment>
<evidence type="ECO:0000259" key="9">
    <source>
        <dbReference type="Pfam" id="PF06752"/>
    </source>
</evidence>
<feature type="compositionally biased region" description="Polar residues" evidence="8">
    <location>
        <begin position="724"/>
        <end position="735"/>
    </location>
</feature>
<keyword evidence="3" id="KW-0156">Chromatin regulator</keyword>
<evidence type="ECO:0000259" key="10">
    <source>
        <dbReference type="Pfam" id="PF10513"/>
    </source>
</evidence>
<evidence type="ECO:0000313" key="12">
    <source>
        <dbReference type="Proteomes" id="UP000261480"/>
    </source>
</evidence>
<dbReference type="InterPro" id="IPR019542">
    <property type="entry name" value="Enhancer_polycomb-like_N"/>
</dbReference>
<feature type="region of interest" description="Disordered" evidence="8">
    <location>
        <begin position="346"/>
        <end position="396"/>
    </location>
</feature>
<evidence type="ECO:0000256" key="5">
    <source>
        <dbReference type="ARBA" id="ARBA00023163"/>
    </source>
</evidence>
<dbReference type="GO" id="GO:0006357">
    <property type="term" value="P:regulation of transcription by RNA polymerase II"/>
    <property type="evidence" value="ECO:0007669"/>
    <property type="project" value="InterPro"/>
</dbReference>